<dbReference type="InterPro" id="IPR005693">
    <property type="entry name" value="Mce"/>
</dbReference>
<dbReference type="GO" id="GO:0005576">
    <property type="term" value="C:extracellular region"/>
    <property type="evidence" value="ECO:0007669"/>
    <property type="project" value="TreeGrafter"/>
</dbReference>
<feature type="domain" description="Mce/MlaD" evidence="1">
    <location>
        <begin position="36"/>
        <end position="111"/>
    </location>
</feature>
<evidence type="ECO:0000313" key="3">
    <source>
        <dbReference type="EMBL" id="OBG08409.1"/>
    </source>
</evidence>
<dbReference type="OrthoDB" id="338143at2"/>
<dbReference type="Proteomes" id="UP000093985">
    <property type="component" value="Unassembled WGS sequence"/>
</dbReference>
<dbReference type="Pfam" id="PF11887">
    <property type="entry name" value="Mce4_CUP1"/>
    <property type="match status" value="1"/>
</dbReference>
<feature type="domain" description="Mammalian cell entry C-terminal" evidence="2">
    <location>
        <begin position="115"/>
        <end position="267"/>
    </location>
</feature>
<name>A0A1A2EJV4_MYCSD</name>
<protein>
    <submittedName>
        <fullName evidence="3">Mammalian cell entry protein</fullName>
    </submittedName>
</protein>
<dbReference type="PANTHER" id="PTHR33371">
    <property type="entry name" value="INTERMEMBRANE PHOSPHOLIPID TRANSPORT SYSTEM BINDING PROTEIN MLAD-RELATED"/>
    <property type="match status" value="1"/>
</dbReference>
<dbReference type="PANTHER" id="PTHR33371:SF17">
    <property type="entry name" value="MCE-FAMILY PROTEIN MCE1B"/>
    <property type="match status" value="1"/>
</dbReference>
<comment type="caution">
    <text evidence="3">The sequence shown here is derived from an EMBL/GenBank/DDBJ whole genome shotgun (WGS) entry which is preliminary data.</text>
</comment>
<organism evidence="3 4">
    <name type="scientific">Mycolicibacter sinensis (strain JDM601)</name>
    <name type="common">Mycobacterium sinense</name>
    <dbReference type="NCBI Taxonomy" id="875328"/>
    <lineage>
        <taxon>Bacteria</taxon>
        <taxon>Bacillati</taxon>
        <taxon>Actinomycetota</taxon>
        <taxon>Actinomycetes</taxon>
        <taxon>Mycobacteriales</taxon>
        <taxon>Mycobacteriaceae</taxon>
        <taxon>Mycolicibacter</taxon>
    </lineage>
</organism>
<dbReference type="GO" id="GO:0051701">
    <property type="term" value="P:biological process involved in interaction with host"/>
    <property type="evidence" value="ECO:0007669"/>
    <property type="project" value="TreeGrafter"/>
</dbReference>
<gene>
    <name evidence="3" type="ORF">A5771_03855</name>
</gene>
<dbReference type="RefSeq" id="WP_064854164.1">
    <property type="nucleotide sequence ID" value="NZ_LZIM01000033.1"/>
</dbReference>
<dbReference type="AlphaFoldDB" id="A0A1A2EJV4"/>
<proteinExistence type="predicted"/>
<evidence type="ECO:0000259" key="2">
    <source>
        <dbReference type="Pfam" id="PF11887"/>
    </source>
</evidence>
<evidence type="ECO:0000259" key="1">
    <source>
        <dbReference type="Pfam" id="PF02470"/>
    </source>
</evidence>
<dbReference type="EMBL" id="LZIN01000031">
    <property type="protein sequence ID" value="OBG08409.1"/>
    <property type="molecule type" value="Genomic_DNA"/>
</dbReference>
<reference evidence="4" key="1">
    <citation type="submission" date="2016-06" db="EMBL/GenBank/DDBJ databases">
        <authorList>
            <person name="Sutton G."/>
            <person name="Brinkac L."/>
            <person name="Sanka R."/>
            <person name="Adams M."/>
            <person name="Lau E."/>
            <person name="Mehaffy C."/>
            <person name="Tameris M."/>
            <person name="Hatherill M."/>
            <person name="Hanekom W."/>
            <person name="Mahomed H."/>
            <person name="Mcshane H."/>
        </authorList>
    </citation>
    <scope>NUCLEOTIDE SEQUENCE [LARGE SCALE GENOMIC DNA]</scope>
    <source>
        <strain evidence="4">852014-51077_SCH5608930-a</strain>
    </source>
</reference>
<sequence length="346" mass="37155">MRYRKALLGLSLFLVLSLTATWLVFVTLRREVSGPTNTYSAMFTDVSGLHSGDDVRTAGVRVGRVDRVELDGTLARVTFRVPKAHALYDDTTASVTYQNIIGQRYLGLSPGTGDSPKALPDHGIIPVERTNPSFDISHLLNGFEPLFTLLSPRQVDNLTGGIIAALQGDSASVVTLISQTSALAESFAGPDQVLGDVIANLDEITAILARQDRDLQSVIDYSRTALSTLAARRDELAASTGSITQATDRLSVLLDAIYPQLAEFLAREPGFVGHLTGEGRQRFAHYGANLVLVLKGLARATQSGSYIDGYICDINSTVFAFLGRVIPGTVKLASPGNIVQHSPICR</sequence>
<dbReference type="InterPro" id="IPR052336">
    <property type="entry name" value="MlaD_Phospholipid_Transporter"/>
</dbReference>
<dbReference type="InterPro" id="IPR024516">
    <property type="entry name" value="Mce_C"/>
</dbReference>
<dbReference type="NCBIfam" id="TIGR00996">
    <property type="entry name" value="Mtu_fam_mce"/>
    <property type="match status" value="1"/>
</dbReference>
<dbReference type="InterPro" id="IPR003399">
    <property type="entry name" value="Mce/MlaD"/>
</dbReference>
<evidence type="ECO:0000313" key="4">
    <source>
        <dbReference type="Proteomes" id="UP000093985"/>
    </source>
</evidence>
<accession>A0A1A2EJV4</accession>
<dbReference type="Pfam" id="PF02470">
    <property type="entry name" value="MlaD"/>
    <property type="match status" value="1"/>
</dbReference>